<dbReference type="Proteomes" id="UP000253606">
    <property type="component" value="Chromosome"/>
</dbReference>
<dbReference type="EMBL" id="CP030840">
    <property type="protein sequence ID" value="AXC12063.1"/>
    <property type="molecule type" value="Genomic_DNA"/>
</dbReference>
<dbReference type="InterPro" id="IPR029032">
    <property type="entry name" value="AhpD-like"/>
</dbReference>
<dbReference type="GO" id="GO:0051920">
    <property type="term" value="F:peroxiredoxin activity"/>
    <property type="evidence" value="ECO:0007669"/>
    <property type="project" value="InterPro"/>
</dbReference>
<dbReference type="InterPro" id="IPR003779">
    <property type="entry name" value="CMD-like"/>
</dbReference>
<keyword evidence="3" id="KW-1185">Reference proteome</keyword>
<sequence>MSKTNDDLGGRIALSEPSGLSASQQSLYKVIDETAVPWADASGFVAKVEDGRLIGPFNTVLESPELGGAFLSFQNAEQNMTSLTERVRQIVILTVGSVWKAPYELYAHAAVARTVGLPERTIEELAKGEVATGLPKEEQLAQQFTKQLALERTVTQELFDRAKEAFGTRGLVDMVFLAGCYEIVCSLLNTFAVPAPGNEPGKQIASQVSG</sequence>
<dbReference type="KEGG" id="abas:ACPOL_2752"/>
<dbReference type="PANTHER" id="PTHR34846">
    <property type="entry name" value="4-CARBOXYMUCONOLACTONE DECARBOXYLASE FAMILY PROTEIN (AFU_ORTHOLOGUE AFUA_6G11590)"/>
    <property type="match status" value="1"/>
</dbReference>
<accession>A0A2Z5FYS0</accession>
<evidence type="ECO:0000259" key="1">
    <source>
        <dbReference type="Pfam" id="PF02627"/>
    </source>
</evidence>
<dbReference type="AlphaFoldDB" id="A0A2Z5FYS0"/>
<name>A0A2Z5FYS0_9BACT</name>
<organism evidence="2 3">
    <name type="scientific">Acidisarcina polymorpha</name>
    <dbReference type="NCBI Taxonomy" id="2211140"/>
    <lineage>
        <taxon>Bacteria</taxon>
        <taxon>Pseudomonadati</taxon>
        <taxon>Acidobacteriota</taxon>
        <taxon>Terriglobia</taxon>
        <taxon>Terriglobales</taxon>
        <taxon>Acidobacteriaceae</taxon>
        <taxon>Acidisarcina</taxon>
    </lineage>
</organism>
<evidence type="ECO:0000313" key="3">
    <source>
        <dbReference type="Proteomes" id="UP000253606"/>
    </source>
</evidence>
<dbReference type="RefSeq" id="WP_114207387.1">
    <property type="nucleotide sequence ID" value="NZ_CP030840.1"/>
</dbReference>
<feature type="domain" description="Carboxymuconolactone decarboxylase-like" evidence="1">
    <location>
        <begin position="64"/>
        <end position="141"/>
    </location>
</feature>
<dbReference type="OrthoDB" id="949132at2"/>
<dbReference type="SUPFAM" id="SSF69118">
    <property type="entry name" value="AhpD-like"/>
    <property type="match status" value="1"/>
</dbReference>
<reference evidence="2 3" key="1">
    <citation type="journal article" date="2018" name="Front. Microbiol.">
        <title>Hydrolytic Capabilities as a Key to Environmental Success: Chitinolytic and Cellulolytic Acidobacteria From Acidic Sub-arctic Soils and Boreal Peatlands.</title>
        <authorList>
            <person name="Belova S.E."/>
            <person name="Ravin N.V."/>
            <person name="Pankratov T.A."/>
            <person name="Rakitin A.L."/>
            <person name="Ivanova A.A."/>
            <person name="Beletsky A.V."/>
            <person name="Mardanov A.V."/>
            <person name="Sinninghe Damste J.S."/>
            <person name="Dedysh S.N."/>
        </authorList>
    </citation>
    <scope>NUCLEOTIDE SEQUENCE [LARGE SCALE GENOMIC DNA]</scope>
    <source>
        <strain evidence="2 3">SBC82</strain>
    </source>
</reference>
<dbReference type="Pfam" id="PF02627">
    <property type="entry name" value="CMD"/>
    <property type="match status" value="1"/>
</dbReference>
<gene>
    <name evidence="2" type="ORF">ACPOL_2752</name>
</gene>
<proteinExistence type="predicted"/>
<dbReference type="PANTHER" id="PTHR34846:SF11">
    <property type="entry name" value="4-CARBOXYMUCONOLACTONE DECARBOXYLASE FAMILY PROTEIN (AFU_ORTHOLOGUE AFUA_6G11590)"/>
    <property type="match status" value="1"/>
</dbReference>
<evidence type="ECO:0000313" key="2">
    <source>
        <dbReference type="EMBL" id="AXC12063.1"/>
    </source>
</evidence>
<dbReference type="Gene3D" id="1.20.1290.10">
    <property type="entry name" value="AhpD-like"/>
    <property type="match status" value="1"/>
</dbReference>
<protein>
    <recommendedName>
        <fullName evidence="1">Carboxymuconolactone decarboxylase-like domain-containing protein</fullName>
    </recommendedName>
</protein>